<feature type="compositionally biased region" description="Basic and acidic residues" evidence="1">
    <location>
        <begin position="42"/>
        <end position="60"/>
    </location>
</feature>
<evidence type="ECO:0000256" key="1">
    <source>
        <dbReference type="SAM" id="MobiDB-lite"/>
    </source>
</evidence>
<keyword evidence="3" id="KW-1185">Reference proteome</keyword>
<evidence type="ECO:0000313" key="2">
    <source>
        <dbReference type="EMBL" id="AHB47551.1"/>
    </source>
</evidence>
<dbReference type="PATRIC" id="fig|1029756.8.peg.551"/>
<dbReference type="KEGG" id="hni:W911_02600"/>
<proteinExistence type="predicted"/>
<protein>
    <submittedName>
        <fullName evidence="2">Uncharacterized protein</fullName>
    </submittedName>
</protein>
<gene>
    <name evidence="2" type="ORF">W911_02600</name>
</gene>
<dbReference type="STRING" id="1029756.W911_02600"/>
<reference evidence="2 3" key="1">
    <citation type="journal article" date="2014" name="Genome Announc.">
        <title>Complete Genome Sequence of Hyphomicrobium nitrativorans Strain NL23, a Denitrifying Bacterium Isolated from Biofilm of a Methanol-Fed Denitrification System Treating Seawater at the Montreal Biodome.</title>
        <authorList>
            <person name="Martineau C."/>
            <person name="Villeneuve C."/>
            <person name="Mauffrey F."/>
            <person name="Villemur R."/>
        </authorList>
    </citation>
    <scope>NUCLEOTIDE SEQUENCE [LARGE SCALE GENOMIC DNA]</scope>
    <source>
        <strain evidence="2">NL23</strain>
    </source>
</reference>
<sequence length="60" mass="7100">MNTFELLEYAAWSLSAFLGLWMLVDMIRTDRSYEEDLLTSSKEGEIERSPVTDPERERDR</sequence>
<dbReference type="RefSeq" id="WP_023785946.1">
    <property type="nucleotide sequence ID" value="NC_022997.1"/>
</dbReference>
<dbReference type="OrthoDB" id="7867413at2"/>
<dbReference type="HOGENOM" id="CLU_209219_1_0_5"/>
<accession>V5S9Y7</accession>
<dbReference type="Proteomes" id="UP000018542">
    <property type="component" value="Chromosome"/>
</dbReference>
<feature type="region of interest" description="Disordered" evidence="1">
    <location>
        <begin position="38"/>
        <end position="60"/>
    </location>
</feature>
<organism evidence="2 3">
    <name type="scientific">Hyphomicrobium nitrativorans NL23</name>
    <dbReference type="NCBI Taxonomy" id="1029756"/>
    <lineage>
        <taxon>Bacteria</taxon>
        <taxon>Pseudomonadati</taxon>
        <taxon>Pseudomonadota</taxon>
        <taxon>Alphaproteobacteria</taxon>
        <taxon>Hyphomicrobiales</taxon>
        <taxon>Hyphomicrobiaceae</taxon>
        <taxon>Hyphomicrobium</taxon>
    </lineage>
</organism>
<dbReference type="AlphaFoldDB" id="V5S9Y7"/>
<evidence type="ECO:0000313" key="3">
    <source>
        <dbReference type="Proteomes" id="UP000018542"/>
    </source>
</evidence>
<name>V5S9Y7_9HYPH</name>
<dbReference type="EMBL" id="CP006912">
    <property type="protein sequence ID" value="AHB47551.1"/>
    <property type="molecule type" value="Genomic_DNA"/>
</dbReference>